<dbReference type="AlphaFoldDB" id="A0A178YQ96"/>
<dbReference type="RefSeq" id="WP_066868854.1">
    <property type="nucleotide sequence ID" value="NZ_LNQB01000051.1"/>
</dbReference>
<evidence type="ECO:0000256" key="1">
    <source>
        <dbReference type="ARBA" id="ARBA00009226"/>
    </source>
</evidence>
<dbReference type="Gene3D" id="2.30.330.10">
    <property type="entry name" value="SpoA-like"/>
    <property type="match status" value="2"/>
</dbReference>
<dbReference type="OrthoDB" id="9801534at2"/>
<comment type="caution">
    <text evidence="3">The sequence shown here is derived from an EMBL/GenBank/DDBJ whole genome shotgun (WGS) entry which is preliminary data.</text>
</comment>
<dbReference type="Pfam" id="PF01052">
    <property type="entry name" value="FliMN_C"/>
    <property type="match status" value="1"/>
</dbReference>
<keyword evidence="4" id="KW-1185">Reference proteome</keyword>
<comment type="similarity">
    <text evidence="1">Belongs to the FliN/MopA/SpaO family.</text>
</comment>
<dbReference type="SUPFAM" id="SSF101801">
    <property type="entry name" value="Surface presentation of antigens (SPOA)"/>
    <property type="match status" value="1"/>
</dbReference>
<gene>
    <name evidence="3" type="ORF">ATB98_03100</name>
</gene>
<dbReference type="GO" id="GO:0030254">
    <property type="term" value="P:protein secretion by the type III secretion system"/>
    <property type="evidence" value="ECO:0007669"/>
    <property type="project" value="InterPro"/>
</dbReference>
<dbReference type="InterPro" id="IPR013385">
    <property type="entry name" value="T3SS_SpaO/YscQ/SpaO"/>
</dbReference>
<protein>
    <submittedName>
        <fullName evidence="3">Type III secretion protein</fullName>
    </submittedName>
</protein>
<dbReference type="PANTHER" id="PTHR30034:SF6">
    <property type="entry name" value="YOP PROTEINS TRANSLOCATION PROTEIN Q"/>
    <property type="match status" value="1"/>
</dbReference>
<sequence length="348" mass="36756">MGISTQTEPGAAMRSLAEDASWLPEVKADHVELTNLLAAIRVAFRLSLPSADIRVAPAKSAGGVPEPVELAFFIGTAPGRWLLPAAALDGLSAALGVRGRLGSLSTLQRNILLEEALAASLEELEARIGEPLRMGPPDEADCPIRLAWTIDGGDLPLAAELHLSAPAALKVGKAFNTRKRISNAFTDNLVQPIELRAGTQHLTLGELKSLRPGDVVMCQQSSADAPFAVVGGHLIAALGRSEAGLVFASGWQPLKESWGYSMSKQETPSSEELEPLAELPIELVFEVGRAEFPLKEIARMGEGTVLHASPSLFSPVNILANGRLVGKGELIRIGEGLGVRVVRLSTDG</sequence>
<evidence type="ECO:0000313" key="4">
    <source>
        <dbReference type="Proteomes" id="UP000078507"/>
    </source>
</evidence>
<dbReference type="PRINTS" id="PR00956">
    <property type="entry name" value="FLGMOTORFLIN"/>
</dbReference>
<dbReference type="GO" id="GO:0071978">
    <property type="term" value="P:bacterial-type flagellum-dependent swarming motility"/>
    <property type="evidence" value="ECO:0007669"/>
    <property type="project" value="TreeGrafter"/>
</dbReference>
<evidence type="ECO:0000259" key="2">
    <source>
        <dbReference type="Pfam" id="PF01052"/>
    </source>
</evidence>
<dbReference type="Proteomes" id="UP000078507">
    <property type="component" value="Unassembled WGS sequence"/>
</dbReference>
<proteinExistence type="inferred from homology"/>
<dbReference type="GO" id="GO:0003774">
    <property type="term" value="F:cytoskeletal motor activity"/>
    <property type="evidence" value="ECO:0007669"/>
    <property type="project" value="InterPro"/>
</dbReference>
<evidence type="ECO:0000313" key="3">
    <source>
        <dbReference type="EMBL" id="OAP49770.1"/>
    </source>
</evidence>
<organism evidence="3 4">
    <name type="scientific">Sinorhizobium saheli</name>
    <dbReference type="NCBI Taxonomy" id="36856"/>
    <lineage>
        <taxon>Bacteria</taxon>
        <taxon>Pseudomonadati</taxon>
        <taxon>Pseudomonadota</taxon>
        <taxon>Alphaproteobacteria</taxon>
        <taxon>Hyphomicrobiales</taxon>
        <taxon>Rhizobiaceae</taxon>
        <taxon>Sinorhizobium/Ensifer group</taxon>
        <taxon>Sinorhizobium</taxon>
    </lineage>
</organism>
<dbReference type="GO" id="GO:0050918">
    <property type="term" value="P:positive chemotaxis"/>
    <property type="evidence" value="ECO:0007669"/>
    <property type="project" value="TreeGrafter"/>
</dbReference>
<feature type="domain" description="Flagellar motor switch protein FliN-like C-terminal" evidence="2">
    <location>
        <begin position="276"/>
        <end position="343"/>
    </location>
</feature>
<dbReference type="GO" id="GO:0009425">
    <property type="term" value="C:bacterial-type flagellum basal body"/>
    <property type="evidence" value="ECO:0007669"/>
    <property type="project" value="InterPro"/>
</dbReference>
<dbReference type="NCBIfam" id="TIGR02551">
    <property type="entry name" value="SpaO_YscQ"/>
    <property type="match status" value="1"/>
</dbReference>
<dbReference type="PANTHER" id="PTHR30034">
    <property type="entry name" value="FLAGELLAR MOTOR SWITCH PROTEIN FLIM"/>
    <property type="match status" value="1"/>
</dbReference>
<dbReference type="InterPro" id="IPR001172">
    <property type="entry name" value="FliN_T3SS_HrcQb"/>
</dbReference>
<name>A0A178YQ96_SINSA</name>
<accession>A0A178YQ96</accession>
<dbReference type="STRING" id="36856.ATB98_03100"/>
<dbReference type="InterPro" id="IPR001543">
    <property type="entry name" value="FliN-like_C"/>
</dbReference>
<reference evidence="3 4" key="1">
    <citation type="submission" date="2015-11" db="EMBL/GenBank/DDBJ databases">
        <title>Ensifer anhuiense sp. nov., an effective nitrogen fixation bacterium with Glycine soja.</title>
        <authorList>
            <person name="Yan H."/>
            <person name="Chen W."/>
        </authorList>
    </citation>
    <scope>NUCLEOTIDE SEQUENCE [LARGE SCALE GENOMIC DNA]</scope>
    <source>
        <strain evidence="3 4">LMG 7837</strain>
    </source>
</reference>
<dbReference type="EMBL" id="LNQB01000051">
    <property type="protein sequence ID" value="OAP49770.1"/>
    <property type="molecule type" value="Genomic_DNA"/>
</dbReference>
<dbReference type="InterPro" id="IPR036429">
    <property type="entry name" value="SpoA-like_sf"/>
</dbReference>